<dbReference type="GO" id="GO:0008270">
    <property type="term" value="F:zinc ion binding"/>
    <property type="evidence" value="ECO:0007669"/>
    <property type="project" value="InterPro"/>
</dbReference>
<sequence length="685" mass="76664">MQRGSCLRHLLSSYFCPNKTLNYITTSHLCSLISSLEETKQVFLCSHISAEEIKELSNLCSLGSLKEAFNRFNKCIWTDPSLFSHLLQGCLPNRSLSQGKQLHSLITTCGCSADKFVSNHLLNVYAKCGDLDSALTLFRAMRRRNVMSFNILIGGHIQNGDLESAYELFEEMPERNVATWNAMVTGFTQFEFNEDGLDLFYQMYGMGFRADEFTLGSVLRGCAGLKELRVGLQIHSYVMKSGFDCHLVVGCSLAHMYMKCGSTENGERVVEGMPLINVVACNTLIAGKAQNGHTEGALDQFNIMKMAGFRPDKITFVSVISSCSDLATLGQGQQIHAEVIKAGVDSAVSVISSLVSMYSRCGCLEDSVKAFSSSEDHDVVLWSSMIAAYGLHGHGQEAIDLFEKMEREGMEPSDVTFLSLLYACSHSGLKERGSKLFDMMVNKYNLQPRLEHYTCMVDLLGRSGCLEEAEALIRSMPIRPDAIIWKTLLSACKTHKNMEMATKTSEEVLRLDPRDSAPYVLLANIHASTKSWNDVSNIRKSMRDKKVKKEPGISWVEIKNQVHQFGIGDRSHPNCEEIEGYLKELTFEMKERGYVPDTSSVLQDMELEEKEHNLVHHSEKVAIAFALLNTPAGAPVRIMKNLRVCIDCHNAIKFISEIASREIIVRDASRFHHFKNGRCSCGDYW</sequence>
<dbReference type="InterPro" id="IPR032867">
    <property type="entry name" value="DYW_dom"/>
</dbReference>
<name>A0AAP0F3L3_9MAGN</name>
<dbReference type="PROSITE" id="PS51375">
    <property type="entry name" value="PPR"/>
    <property type="match status" value="4"/>
</dbReference>
<feature type="repeat" description="PPR" evidence="3">
    <location>
        <begin position="277"/>
        <end position="311"/>
    </location>
</feature>
<dbReference type="EMBL" id="JBBNAG010000010">
    <property type="protein sequence ID" value="KAK9100943.1"/>
    <property type="molecule type" value="Genomic_DNA"/>
</dbReference>
<feature type="repeat" description="PPR" evidence="3">
    <location>
        <begin position="114"/>
        <end position="144"/>
    </location>
</feature>
<dbReference type="Pfam" id="PF20431">
    <property type="entry name" value="E_motif"/>
    <property type="match status" value="1"/>
</dbReference>
<dbReference type="GO" id="GO:0009451">
    <property type="term" value="P:RNA modification"/>
    <property type="evidence" value="ECO:0007669"/>
    <property type="project" value="InterPro"/>
</dbReference>
<dbReference type="InterPro" id="IPR046960">
    <property type="entry name" value="PPR_At4g14850-like_plant"/>
</dbReference>
<keyword evidence="2" id="KW-0677">Repeat</keyword>
<evidence type="ECO:0000256" key="2">
    <source>
        <dbReference type="ARBA" id="ARBA00022737"/>
    </source>
</evidence>
<dbReference type="FunFam" id="1.25.40.10:FF:000073">
    <property type="entry name" value="Pentatricopeptide repeat-containing protein chloroplastic"/>
    <property type="match status" value="1"/>
</dbReference>
<comment type="caution">
    <text evidence="5">The sequence shown here is derived from an EMBL/GenBank/DDBJ whole genome shotgun (WGS) entry which is preliminary data.</text>
</comment>
<dbReference type="InterPro" id="IPR011990">
    <property type="entry name" value="TPR-like_helical_dom_sf"/>
</dbReference>
<organism evidence="5 6">
    <name type="scientific">Stephania cephalantha</name>
    <dbReference type="NCBI Taxonomy" id="152367"/>
    <lineage>
        <taxon>Eukaryota</taxon>
        <taxon>Viridiplantae</taxon>
        <taxon>Streptophyta</taxon>
        <taxon>Embryophyta</taxon>
        <taxon>Tracheophyta</taxon>
        <taxon>Spermatophyta</taxon>
        <taxon>Magnoliopsida</taxon>
        <taxon>Ranunculales</taxon>
        <taxon>Menispermaceae</taxon>
        <taxon>Menispermoideae</taxon>
        <taxon>Cissampelideae</taxon>
        <taxon>Stephania</taxon>
    </lineage>
</organism>
<dbReference type="NCBIfam" id="TIGR00756">
    <property type="entry name" value="PPR"/>
    <property type="match status" value="3"/>
</dbReference>
<dbReference type="AlphaFoldDB" id="A0AAP0F3L3"/>
<feature type="domain" description="DYW" evidence="4">
    <location>
        <begin position="593"/>
        <end position="685"/>
    </location>
</feature>
<dbReference type="Pfam" id="PF01535">
    <property type="entry name" value="PPR"/>
    <property type="match status" value="2"/>
</dbReference>
<dbReference type="PANTHER" id="PTHR47926:SF409">
    <property type="entry name" value="DYW DOMAIN-CONTAINING PROTEIN"/>
    <property type="match status" value="1"/>
</dbReference>
<evidence type="ECO:0000313" key="5">
    <source>
        <dbReference type="EMBL" id="KAK9100943.1"/>
    </source>
</evidence>
<dbReference type="Pfam" id="PF13041">
    <property type="entry name" value="PPR_2"/>
    <property type="match status" value="3"/>
</dbReference>
<dbReference type="InterPro" id="IPR046848">
    <property type="entry name" value="E_motif"/>
</dbReference>
<gene>
    <name evidence="5" type="ORF">Scep_024373</name>
</gene>
<evidence type="ECO:0000259" key="4">
    <source>
        <dbReference type="Pfam" id="PF14432"/>
    </source>
</evidence>
<protein>
    <recommendedName>
        <fullName evidence="4">DYW domain-containing protein</fullName>
    </recommendedName>
</protein>
<dbReference type="GO" id="GO:0003723">
    <property type="term" value="F:RNA binding"/>
    <property type="evidence" value="ECO:0007669"/>
    <property type="project" value="InterPro"/>
</dbReference>
<reference evidence="5 6" key="1">
    <citation type="submission" date="2024-01" db="EMBL/GenBank/DDBJ databases">
        <title>Genome assemblies of Stephania.</title>
        <authorList>
            <person name="Yang L."/>
        </authorList>
    </citation>
    <scope>NUCLEOTIDE SEQUENCE [LARGE SCALE GENOMIC DNA]</scope>
    <source>
        <strain evidence="5">JXDWG</strain>
        <tissue evidence="5">Leaf</tissue>
    </source>
</reference>
<dbReference type="Gene3D" id="1.25.40.10">
    <property type="entry name" value="Tetratricopeptide repeat domain"/>
    <property type="match status" value="3"/>
</dbReference>
<keyword evidence="6" id="KW-1185">Reference proteome</keyword>
<dbReference type="FunFam" id="1.25.40.10:FF:000442">
    <property type="entry name" value="Pentatricopeptide repeat-containing protein At3g49710"/>
    <property type="match status" value="1"/>
</dbReference>
<feature type="repeat" description="PPR" evidence="3">
    <location>
        <begin position="145"/>
        <end position="179"/>
    </location>
</feature>
<evidence type="ECO:0000256" key="1">
    <source>
        <dbReference type="ARBA" id="ARBA00006643"/>
    </source>
</evidence>
<proteinExistence type="inferred from homology"/>
<evidence type="ECO:0000313" key="6">
    <source>
        <dbReference type="Proteomes" id="UP001419268"/>
    </source>
</evidence>
<dbReference type="Proteomes" id="UP001419268">
    <property type="component" value="Unassembled WGS sequence"/>
</dbReference>
<dbReference type="Pfam" id="PF14432">
    <property type="entry name" value="DYW_deaminase"/>
    <property type="match status" value="1"/>
</dbReference>
<dbReference type="PANTHER" id="PTHR47926">
    <property type="entry name" value="PENTATRICOPEPTIDE REPEAT-CONTAINING PROTEIN"/>
    <property type="match status" value="1"/>
</dbReference>
<comment type="similarity">
    <text evidence="1">Belongs to the PPR family. PCMP-H subfamily.</text>
</comment>
<dbReference type="InterPro" id="IPR002885">
    <property type="entry name" value="PPR_rpt"/>
</dbReference>
<accession>A0AAP0F3L3</accession>
<dbReference type="FunFam" id="1.25.40.10:FF:000325">
    <property type="entry name" value="Pentatricopeptide repeat-containing protein At4g14820"/>
    <property type="match status" value="1"/>
</dbReference>
<evidence type="ECO:0000256" key="3">
    <source>
        <dbReference type="PROSITE-ProRule" id="PRU00708"/>
    </source>
</evidence>
<feature type="repeat" description="PPR" evidence="3">
    <location>
        <begin position="378"/>
        <end position="412"/>
    </location>
</feature>